<dbReference type="AlphaFoldDB" id="A0A2I1D550"/>
<evidence type="ECO:0000256" key="1">
    <source>
        <dbReference type="ARBA" id="ARBA00005466"/>
    </source>
</evidence>
<gene>
    <name evidence="6" type="ORF">P168DRAFT_267858</name>
</gene>
<keyword evidence="4" id="KW-0560">Oxidoreductase</keyword>
<dbReference type="InterPro" id="IPR016169">
    <property type="entry name" value="FAD-bd_PCMH_sub2"/>
</dbReference>
<dbReference type="PANTHER" id="PTHR42973">
    <property type="entry name" value="BINDING OXIDOREDUCTASE, PUTATIVE (AFU_ORTHOLOGUE AFUA_1G17690)-RELATED"/>
    <property type="match status" value="1"/>
</dbReference>
<evidence type="ECO:0000256" key="2">
    <source>
        <dbReference type="ARBA" id="ARBA00022630"/>
    </source>
</evidence>
<keyword evidence="7" id="KW-1185">Reference proteome</keyword>
<feature type="domain" description="FAD-binding PCMH-type" evidence="5">
    <location>
        <begin position="45"/>
        <end position="218"/>
    </location>
</feature>
<sequence length="466" mass="50832">MGNTSSIHAGRECLVSAVGGDIGRVAFCDVPHYDISHVHPRNLEFPVTPVAVTYPDSSDQIASIVKCAAAHGRKVQPRSGGHSLGNYGLGGRDGAIVVDMQHFQQFTLDQYTNQATVGPAISVQDLAHKLWAAGARAMTHGTCRTVGAGGHLTIGGIGPTARQWGLALDHIDEIEAVLGNGQIIRASSHQHSDLFFAIRGAAPNIAIVTEFIVRTQPAPRTAIQFRYMMETNQGSIEGQAIAFGRWQAFIADPRLSQNLDITLTIKGPGLLELSGVFFGTREEYETLGLEQKLPLHSSHTQSLSGWGTILNSILHDVNSRFSYDKTLGVTSKHLIPNWAMIRLAKYLSTARPGITDWSLSCRLVGGAVNEPWMNATAFPHRDVLYWITFHARSPSQPLPPAAFEFLDRAYDIVNNSLPGRPPMYLGDLDPRAPDSRIMYWRSNLPRLEEVKARADPAGILDNPQGV</sequence>
<dbReference type="VEuPathDB" id="FungiDB:P168DRAFT_267858"/>
<dbReference type="InterPro" id="IPR050416">
    <property type="entry name" value="FAD-linked_Oxidoreductase"/>
</dbReference>
<dbReference type="GO" id="GO:0071949">
    <property type="term" value="F:FAD binding"/>
    <property type="evidence" value="ECO:0007669"/>
    <property type="project" value="InterPro"/>
</dbReference>
<dbReference type="InterPro" id="IPR016166">
    <property type="entry name" value="FAD-bd_PCMH"/>
</dbReference>
<dbReference type="RefSeq" id="XP_024693593.1">
    <property type="nucleotide sequence ID" value="XM_024835063.1"/>
</dbReference>
<comment type="similarity">
    <text evidence="1">Belongs to the oxygen-dependent FAD-linked oxidoreductase family.</text>
</comment>
<evidence type="ECO:0000313" key="7">
    <source>
        <dbReference type="Proteomes" id="UP000234254"/>
    </source>
</evidence>
<dbReference type="GeneID" id="36542587"/>
<reference evidence="6" key="1">
    <citation type="submission" date="2016-12" db="EMBL/GenBank/DDBJ databases">
        <title>The genomes of Aspergillus section Nigri reveals drivers in fungal speciation.</title>
        <authorList>
            <consortium name="DOE Joint Genome Institute"/>
            <person name="Vesth T.C."/>
            <person name="Nybo J."/>
            <person name="Theobald S."/>
            <person name="Brandl J."/>
            <person name="Frisvad J.C."/>
            <person name="Nielsen K.F."/>
            <person name="Lyhne E.K."/>
            <person name="Kogle M.E."/>
            <person name="Kuo A."/>
            <person name="Riley R."/>
            <person name="Clum A."/>
            <person name="Nolan M."/>
            <person name="Lipzen A."/>
            <person name="Salamov A."/>
            <person name="Henrissat B."/>
            <person name="Wiebenga A."/>
            <person name="De vries R.P."/>
            <person name="Grigoriev I.V."/>
            <person name="Mortensen U.H."/>
            <person name="Andersen M.R."/>
            <person name="Baker S.E."/>
        </authorList>
    </citation>
    <scope>NUCLEOTIDE SEQUENCE</scope>
    <source>
        <strain evidence="6">IBT 28561</strain>
    </source>
</reference>
<dbReference type="PANTHER" id="PTHR42973:SF17">
    <property type="entry name" value="OXIDASE, PUTATIVE (AFU_ORTHOLOGUE AFUA_6G14340)-RELATED"/>
    <property type="match status" value="1"/>
</dbReference>
<protein>
    <submittedName>
        <fullName evidence="6">FAD-binding domain-containing protein</fullName>
    </submittedName>
</protein>
<evidence type="ECO:0000256" key="4">
    <source>
        <dbReference type="ARBA" id="ARBA00023002"/>
    </source>
</evidence>
<dbReference type="GO" id="GO:0016491">
    <property type="term" value="F:oxidoreductase activity"/>
    <property type="evidence" value="ECO:0007669"/>
    <property type="project" value="UniProtKB-KW"/>
</dbReference>
<keyword evidence="2" id="KW-0285">Flavoprotein</keyword>
<dbReference type="PROSITE" id="PS51387">
    <property type="entry name" value="FAD_PCMH"/>
    <property type="match status" value="1"/>
</dbReference>
<dbReference type="OrthoDB" id="415825at2759"/>
<keyword evidence="3" id="KW-0274">FAD</keyword>
<dbReference type="Pfam" id="PF01565">
    <property type="entry name" value="FAD_binding_4"/>
    <property type="match status" value="1"/>
</dbReference>
<dbReference type="InterPro" id="IPR012951">
    <property type="entry name" value="BBE"/>
</dbReference>
<dbReference type="Gene3D" id="3.30.465.10">
    <property type="match status" value="1"/>
</dbReference>
<dbReference type="Pfam" id="PF08031">
    <property type="entry name" value="BBE"/>
    <property type="match status" value="1"/>
</dbReference>
<accession>A0A2I1D550</accession>
<dbReference type="Gene3D" id="3.40.462.20">
    <property type="match status" value="1"/>
</dbReference>
<evidence type="ECO:0000256" key="3">
    <source>
        <dbReference type="ARBA" id="ARBA00022827"/>
    </source>
</evidence>
<dbReference type="SUPFAM" id="SSF56176">
    <property type="entry name" value="FAD-binding/transporter-associated domain-like"/>
    <property type="match status" value="1"/>
</dbReference>
<dbReference type="Proteomes" id="UP000234254">
    <property type="component" value="Unassembled WGS sequence"/>
</dbReference>
<proteinExistence type="inferred from homology"/>
<organism evidence="6 7">
    <name type="scientific">Aspergillus campestris (strain IBT 28561)</name>
    <dbReference type="NCBI Taxonomy" id="1392248"/>
    <lineage>
        <taxon>Eukaryota</taxon>
        <taxon>Fungi</taxon>
        <taxon>Dikarya</taxon>
        <taxon>Ascomycota</taxon>
        <taxon>Pezizomycotina</taxon>
        <taxon>Eurotiomycetes</taxon>
        <taxon>Eurotiomycetidae</taxon>
        <taxon>Eurotiales</taxon>
        <taxon>Aspergillaceae</taxon>
        <taxon>Aspergillus</taxon>
        <taxon>Aspergillus subgen. Circumdati</taxon>
    </lineage>
</organism>
<dbReference type="InterPro" id="IPR036318">
    <property type="entry name" value="FAD-bd_PCMH-like_sf"/>
</dbReference>
<comment type="caution">
    <text evidence="6">The sequence shown here is derived from an EMBL/GenBank/DDBJ whole genome shotgun (WGS) entry which is preliminary data.</text>
</comment>
<evidence type="ECO:0000259" key="5">
    <source>
        <dbReference type="PROSITE" id="PS51387"/>
    </source>
</evidence>
<dbReference type="EMBL" id="MSFM01000005">
    <property type="protein sequence ID" value="PKY04999.1"/>
    <property type="molecule type" value="Genomic_DNA"/>
</dbReference>
<evidence type="ECO:0000313" key="6">
    <source>
        <dbReference type="EMBL" id="PKY04999.1"/>
    </source>
</evidence>
<dbReference type="InterPro" id="IPR006094">
    <property type="entry name" value="Oxid_FAD_bind_N"/>
</dbReference>
<name>A0A2I1D550_ASPC2</name>